<feature type="repeat" description="ANK" evidence="3">
    <location>
        <begin position="1766"/>
        <end position="1798"/>
    </location>
</feature>
<keyword evidence="2 3" id="KW-0040">ANK repeat</keyword>
<feature type="repeat" description="ANK" evidence="3">
    <location>
        <begin position="1383"/>
        <end position="1415"/>
    </location>
</feature>
<dbReference type="Pfam" id="PF00023">
    <property type="entry name" value="Ank"/>
    <property type="match status" value="3"/>
</dbReference>
<feature type="repeat" description="ANK" evidence="3">
    <location>
        <begin position="1447"/>
        <end position="1475"/>
    </location>
</feature>
<accession>A0A5N5SJF9</accession>
<dbReference type="InterPro" id="IPR011990">
    <property type="entry name" value="TPR-like_helical_dom_sf"/>
</dbReference>
<dbReference type="PRINTS" id="PR01415">
    <property type="entry name" value="ANKYRIN"/>
</dbReference>
<feature type="repeat" description="ANK" evidence="3">
    <location>
        <begin position="1283"/>
        <end position="1316"/>
    </location>
</feature>
<feature type="repeat" description="ANK" evidence="3">
    <location>
        <begin position="1023"/>
        <end position="1055"/>
    </location>
</feature>
<name>A0A5N5SJF9_9CRUS</name>
<feature type="repeat" description="ANK" evidence="3">
    <location>
        <begin position="1799"/>
        <end position="1831"/>
    </location>
</feature>
<feature type="repeat" description="ANK" evidence="3">
    <location>
        <begin position="1250"/>
        <end position="1282"/>
    </location>
</feature>
<feature type="repeat" description="ANK" evidence="3">
    <location>
        <begin position="923"/>
        <end position="944"/>
    </location>
</feature>
<dbReference type="SUPFAM" id="SSF48452">
    <property type="entry name" value="TPR-like"/>
    <property type="match status" value="2"/>
</dbReference>
<sequence>MSLARESFFDSKISKDDFFLEINGRSDDGKNKLYSELLSHIRNKSSESNLEALKKSLKYVEYVNESTILSIILNACDSNFEKDLKRTNIVILSCKYNAVRILKWVFNNEKILKTFSTFIGKDMIQPSDEDNEGHNAFYYAIRSNNTELLNVLINMWPGNSFESPHNDFEFLLASSYEILKDINVPLSSNMEYFVGEKILGLRFLSSNSNSIDISIDNILERIDLVLESFEILKKEHSMNQEVNEKFLYTAKFIAENIYMLKKQLKITYSSLPWEEIEFCLVTFISSYVKKQEINFHCFSTLNKERIFYHLENFISKLCDEKEKIKLTDISKIGKLPSQSRSTVVSAISKDFPVFEDLYKDYKLLRDIHSLQKINDCLNFATETDYTKQEGRIIITRALQITGEHLKNTLESPKLSTITSNLLVSLVPENTRKILTNLRNSLSHVYSIDKRNDIDNNNPGDYYKSIQEDLKLLNEVISDFLGKEKFNVIIKALKRIVSSDSNSEIKKIIETYNFDNSNVLTFKNDFEEVQQFIIEVNRQIPKKSELEKHLLEKITNIINKEMKINFRDFSKGFAVNLMKCLSFFSRVTGLHDLNDDKVMREVKYFANCSLKSISFMKVNTKKEIVEILLDFYTCLRIRMGNNDISNIFRMGNNDISSIFRMEINDISNIFISWHRLLINFQNDVSELQGIQNMFNELFIKTKHSHKVQNIQTPNYQDLIPKKITLLRDFLRDKKLLKNISDKDISCYKRKSEWHLVVEMLLLDIFSALETSKTKLANNSTVFDDYAPILNGRWLRNHLAHFNDIVEIEHFDSTLAILQNAQKLVNQEWDKENLVIGKTSANIPSVMRSKLFKGLDHIVFKINMFEACEKGNFEEFIALSENGSDINSRRGDNVSSLHCASKGSDLSIIKHIYKNIQSSDFKDINGNTPLHLSAATGCSKVVRYFLTNKIFDANETNKNGETALHKAACSGCKETVEILLKYSKNINVRNKFGFAAIHIASNKNKIEIVKCLIKNGVSINSETIGRYTPLQIAAENGFLELVIFLLEKGANVNAINDRGAIPLHASTNGHIEVVKILLAKGSNVNQRVFDGSTALQYAVDNGEEEIVKVLLKNGANANLPQITCNYTPLHCAAQDGKTNIAALLLENGANVNALTSNGFSSVHLAAANGHVQVIELLLKYKATISSKISSLQLGVKNNHVEVVKFLIKNGALINCKDSDGLSPLHISVQNCNVELTNFMIENGANINAKTLLGVTPLHLSLQHGFENGFEILLKNNADIHCKNCAGSNCLHYAANFRGNENIIRKLYSQGLDVNAKDNNNKTALHLASYFGNSQIVKELLNHNAVIDVKESNGFTPLHAAVLSDNKDVAEILINYGSKINMKSKDHLTPLWFAIMNKNPVMVKYLLDNGADVNLDDGNALFAAVVSKSLDIVNHILQSSDVNIKFLNRALRGAVTKGYNNIVQALISKGADVNQLTDDKGKANFLSPLFISSFYGFSEVTKTLIESGADVNLETHGEDREQPLHMAASHGHIDVVKTLMKSEKINVLLKDYDNRTALELAVANGHLEIVQLLLSHEKVNINSKGNGDWTVLHIAAQVGNSKITEYLINNGADLHSRNKMGSKAFHIAAREGHLQDLELFIKKGNSIRDVGSNGCNLAHYAAIGGHLDVLKFLINKNFDVNATDLRGWTPLNYSTEMGFKEFSELLIENGAYYNVFKSTESNSRSIMNSQIMHLLKATENLFNAVKLNDSKNVEKYIKEGAFVNGKTKENTTPLHYSSWKGFHDIVNILLENNANPNVIGKGGCTPLHYAAKFNQHDIVISLLSHGAIYNLKNEKGKTPLDFASLTCVTNTLKQIDDIFEMVQNCKIRVLSNLKKIKNDKLLNAIMNCQNKDKKTLLHVAQLSEFPKMKDLNEIFGNNDSFDIFDADCLISVENYLEALAIYENVLNRREKILGSNNILTMEIQTKVAQIYYKIGNYFQALLIYENIFLKQSQVLGEKNKLTLKTRSMIAHVLHCLGMLDEALKIFRDVYTNQSEILGGNDSDTLVTRFHMALTLHDLEKYDEALEHNYEVYKRRRKTLGPDHPFTLTSYNNYAMVLRSKGEYKKALDIFKEVYEGKKKVFGLNHSDTLRTLQQISVLLPHIQNDNEGLKLSEDLYESQTKVLGETHPETLITKCMIGNYHMKNVNTNEAFKTFSQLLPKYKKVFGVNHPTTKNIESQLEILKSTFCFLGVNTSDIQQDVENIHTIADEGNILKLEDLITNGHDVNKKDNENRTALHFAVCKGHKKVTKILLQYGADPTITTKKGNTALHTAVLKKEKELVEILLNFTKETAPEKIENFVNAKTFSSGTTALHIAAKNGSENIVKLLLRFGAVHSVEDSSMKRPVQYSSNMNVSNLLTLTEEAFQSANSGNHSILKKLRKEKLELVSLILNSRNEQNQTVVQVALTKDKNLGREFIKFMM</sequence>
<gene>
    <name evidence="4" type="primary">ANK3</name>
    <name evidence="4" type="ORF">Anas_10551</name>
</gene>
<feature type="repeat" description="ANK" evidence="3">
    <location>
        <begin position="1550"/>
        <end position="1573"/>
    </location>
</feature>
<dbReference type="Pfam" id="PF13424">
    <property type="entry name" value="TPR_12"/>
    <property type="match status" value="2"/>
</dbReference>
<dbReference type="Proteomes" id="UP000326759">
    <property type="component" value="Unassembled WGS sequence"/>
</dbReference>
<dbReference type="PANTHER" id="PTHR24198:SF165">
    <property type="entry name" value="ANKYRIN REPEAT-CONTAINING PROTEIN-RELATED"/>
    <property type="match status" value="1"/>
</dbReference>
<feature type="repeat" description="ANK" evidence="3">
    <location>
        <begin position="1317"/>
        <end position="1349"/>
    </location>
</feature>
<feature type="repeat" description="ANK" evidence="3">
    <location>
        <begin position="1617"/>
        <end position="1649"/>
    </location>
</feature>
<evidence type="ECO:0000313" key="5">
    <source>
        <dbReference type="Proteomes" id="UP000326759"/>
    </source>
</evidence>
<evidence type="ECO:0000313" key="4">
    <source>
        <dbReference type="EMBL" id="KAB7494203.1"/>
    </source>
</evidence>
<feature type="repeat" description="ANK" evidence="3">
    <location>
        <begin position="2268"/>
        <end position="2300"/>
    </location>
</feature>
<feature type="repeat" description="ANK" evidence="3">
    <location>
        <begin position="1481"/>
        <end position="1513"/>
    </location>
</feature>
<feature type="repeat" description="ANK" evidence="3">
    <location>
        <begin position="1584"/>
        <end position="1616"/>
    </location>
</feature>
<evidence type="ECO:0000256" key="3">
    <source>
        <dbReference type="PROSITE-ProRule" id="PRU00023"/>
    </source>
</evidence>
<feature type="repeat" description="ANK" evidence="3">
    <location>
        <begin position="1650"/>
        <end position="1682"/>
    </location>
</feature>
<dbReference type="PROSITE" id="PS50297">
    <property type="entry name" value="ANK_REP_REGION"/>
    <property type="match status" value="23"/>
</dbReference>
<feature type="repeat" description="ANK" evidence="3">
    <location>
        <begin position="1516"/>
        <end position="1538"/>
    </location>
</feature>
<protein>
    <submittedName>
        <fullName evidence="4">Ankyrin-3</fullName>
    </submittedName>
</protein>
<dbReference type="SUPFAM" id="SSF48403">
    <property type="entry name" value="Ankyrin repeat"/>
    <property type="match status" value="4"/>
</dbReference>
<dbReference type="OrthoDB" id="6363110at2759"/>
<feature type="repeat" description="ANK" evidence="3">
    <location>
        <begin position="1088"/>
        <end position="1120"/>
    </location>
</feature>
<keyword evidence="1" id="KW-0677">Repeat</keyword>
<organism evidence="4 5">
    <name type="scientific">Armadillidium nasatum</name>
    <dbReference type="NCBI Taxonomy" id="96803"/>
    <lineage>
        <taxon>Eukaryota</taxon>
        <taxon>Metazoa</taxon>
        <taxon>Ecdysozoa</taxon>
        <taxon>Arthropoda</taxon>
        <taxon>Crustacea</taxon>
        <taxon>Multicrustacea</taxon>
        <taxon>Malacostraca</taxon>
        <taxon>Eumalacostraca</taxon>
        <taxon>Peracarida</taxon>
        <taxon>Isopoda</taxon>
        <taxon>Oniscidea</taxon>
        <taxon>Crinocheta</taxon>
        <taxon>Armadillidiidae</taxon>
        <taxon>Armadillidium</taxon>
    </lineage>
</organism>
<dbReference type="InterPro" id="IPR002110">
    <property type="entry name" value="Ankyrin_rpt"/>
</dbReference>
<dbReference type="SMART" id="SM00248">
    <property type="entry name" value="ANK"/>
    <property type="match status" value="31"/>
</dbReference>
<feature type="repeat" description="ANK" evidence="3">
    <location>
        <begin position="1122"/>
        <end position="1154"/>
    </location>
</feature>
<proteinExistence type="predicted"/>
<feature type="repeat" description="ANK" evidence="3">
    <location>
        <begin position="1217"/>
        <end position="1249"/>
    </location>
</feature>
<feature type="repeat" description="ANK" evidence="3">
    <location>
        <begin position="2344"/>
        <end position="2376"/>
    </location>
</feature>
<dbReference type="PROSITE" id="PS50088">
    <property type="entry name" value="ANK_REPEAT"/>
    <property type="match status" value="27"/>
</dbReference>
<feature type="repeat" description="ANK" evidence="3">
    <location>
        <begin position="1184"/>
        <end position="1216"/>
    </location>
</feature>
<dbReference type="PANTHER" id="PTHR24198">
    <property type="entry name" value="ANKYRIN REPEAT AND PROTEIN KINASE DOMAIN-CONTAINING PROTEIN"/>
    <property type="match status" value="1"/>
</dbReference>
<feature type="repeat" description="ANK" evidence="3">
    <location>
        <begin position="990"/>
        <end position="1022"/>
    </location>
</feature>
<feature type="repeat" description="ANK" evidence="3">
    <location>
        <begin position="1350"/>
        <end position="1382"/>
    </location>
</feature>
<dbReference type="Gene3D" id="1.25.40.10">
    <property type="entry name" value="Tetratricopeptide repeat domain"/>
    <property type="match status" value="2"/>
</dbReference>
<dbReference type="Pfam" id="PF12796">
    <property type="entry name" value="Ank_2"/>
    <property type="match status" value="10"/>
</dbReference>
<dbReference type="InterPro" id="IPR036770">
    <property type="entry name" value="Ankyrin_rpt-contain_sf"/>
</dbReference>
<reference evidence="4 5" key="1">
    <citation type="journal article" date="2019" name="PLoS Biol.">
        <title>Sex chromosomes control vertical transmission of feminizing Wolbachia symbionts in an isopod.</title>
        <authorList>
            <person name="Becking T."/>
            <person name="Chebbi M.A."/>
            <person name="Giraud I."/>
            <person name="Moumen B."/>
            <person name="Laverre T."/>
            <person name="Caubet Y."/>
            <person name="Peccoud J."/>
            <person name="Gilbert C."/>
            <person name="Cordaux R."/>
        </authorList>
    </citation>
    <scope>NUCLEOTIDE SEQUENCE [LARGE SCALE GENOMIC DNA]</scope>
    <source>
        <strain evidence="4">ANa2</strain>
        <tissue evidence="4">Whole body excluding digestive tract and cuticle</tissue>
    </source>
</reference>
<dbReference type="EMBL" id="SEYY01024337">
    <property type="protein sequence ID" value="KAB7494203.1"/>
    <property type="molecule type" value="Genomic_DNA"/>
</dbReference>
<feature type="repeat" description="ANK" evidence="3">
    <location>
        <begin position="1155"/>
        <end position="1187"/>
    </location>
</feature>
<feature type="repeat" description="ANK" evidence="3">
    <location>
        <begin position="2301"/>
        <end position="2323"/>
    </location>
</feature>
<feature type="repeat" description="ANK" evidence="3">
    <location>
        <begin position="1683"/>
        <end position="1715"/>
    </location>
</feature>
<dbReference type="Gene3D" id="1.25.40.20">
    <property type="entry name" value="Ankyrin repeat-containing domain"/>
    <property type="match status" value="7"/>
</dbReference>
<evidence type="ECO:0000256" key="2">
    <source>
        <dbReference type="ARBA" id="ARBA00023043"/>
    </source>
</evidence>
<feature type="repeat" description="ANK" evidence="3">
    <location>
        <begin position="957"/>
        <end position="989"/>
    </location>
</feature>
<comment type="caution">
    <text evidence="4">The sequence shown here is derived from an EMBL/GenBank/DDBJ whole genome shotgun (WGS) entry which is preliminary data.</text>
</comment>
<keyword evidence="5" id="KW-1185">Reference proteome</keyword>
<evidence type="ECO:0000256" key="1">
    <source>
        <dbReference type="ARBA" id="ARBA00022737"/>
    </source>
</evidence>